<evidence type="ECO:0000256" key="1">
    <source>
        <dbReference type="SAM" id="MobiDB-lite"/>
    </source>
</evidence>
<comment type="caution">
    <text evidence="2">The sequence shown here is derived from an EMBL/GenBank/DDBJ whole genome shotgun (WGS) entry which is preliminary data.</text>
</comment>
<evidence type="ECO:0000313" key="3">
    <source>
        <dbReference type="Proteomes" id="UP001303222"/>
    </source>
</evidence>
<dbReference type="Proteomes" id="UP001303222">
    <property type="component" value="Unassembled WGS sequence"/>
</dbReference>
<name>A0AAN6NZ02_9PEZI</name>
<keyword evidence="3" id="KW-1185">Reference proteome</keyword>
<organism evidence="2 3">
    <name type="scientific">Pseudoneurospora amorphoporcata</name>
    <dbReference type="NCBI Taxonomy" id="241081"/>
    <lineage>
        <taxon>Eukaryota</taxon>
        <taxon>Fungi</taxon>
        <taxon>Dikarya</taxon>
        <taxon>Ascomycota</taxon>
        <taxon>Pezizomycotina</taxon>
        <taxon>Sordariomycetes</taxon>
        <taxon>Sordariomycetidae</taxon>
        <taxon>Sordariales</taxon>
        <taxon>Sordariaceae</taxon>
        <taxon>Pseudoneurospora</taxon>
    </lineage>
</organism>
<reference evidence="2" key="1">
    <citation type="journal article" date="2023" name="Mol. Phylogenet. Evol.">
        <title>Genome-scale phylogeny and comparative genomics of the fungal order Sordariales.</title>
        <authorList>
            <person name="Hensen N."/>
            <person name="Bonometti L."/>
            <person name="Westerberg I."/>
            <person name="Brannstrom I.O."/>
            <person name="Guillou S."/>
            <person name="Cros-Aarteil S."/>
            <person name="Calhoun S."/>
            <person name="Haridas S."/>
            <person name="Kuo A."/>
            <person name="Mondo S."/>
            <person name="Pangilinan J."/>
            <person name="Riley R."/>
            <person name="LaButti K."/>
            <person name="Andreopoulos B."/>
            <person name="Lipzen A."/>
            <person name="Chen C."/>
            <person name="Yan M."/>
            <person name="Daum C."/>
            <person name="Ng V."/>
            <person name="Clum A."/>
            <person name="Steindorff A."/>
            <person name="Ohm R.A."/>
            <person name="Martin F."/>
            <person name="Silar P."/>
            <person name="Natvig D.O."/>
            <person name="Lalanne C."/>
            <person name="Gautier V."/>
            <person name="Ament-Velasquez S.L."/>
            <person name="Kruys A."/>
            <person name="Hutchinson M.I."/>
            <person name="Powell A.J."/>
            <person name="Barry K."/>
            <person name="Miller A.N."/>
            <person name="Grigoriev I.V."/>
            <person name="Debuchy R."/>
            <person name="Gladieux P."/>
            <person name="Hiltunen Thoren M."/>
            <person name="Johannesson H."/>
        </authorList>
    </citation>
    <scope>NUCLEOTIDE SEQUENCE</scope>
    <source>
        <strain evidence="2">CBS 626.80</strain>
    </source>
</reference>
<accession>A0AAN6NZ02</accession>
<feature type="compositionally biased region" description="Low complexity" evidence="1">
    <location>
        <begin position="164"/>
        <end position="179"/>
    </location>
</feature>
<reference evidence="2" key="2">
    <citation type="submission" date="2023-06" db="EMBL/GenBank/DDBJ databases">
        <authorList>
            <consortium name="Lawrence Berkeley National Laboratory"/>
            <person name="Mondo S.J."/>
            <person name="Hensen N."/>
            <person name="Bonometti L."/>
            <person name="Westerberg I."/>
            <person name="Brannstrom I.O."/>
            <person name="Guillou S."/>
            <person name="Cros-Aarteil S."/>
            <person name="Calhoun S."/>
            <person name="Haridas S."/>
            <person name="Kuo A."/>
            <person name="Pangilinan J."/>
            <person name="Riley R."/>
            <person name="Labutti K."/>
            <person name="Andreopoulos B."/>
            <person name="Lipzen A."/>
            <person name="Chen C."/>
            <person name="Yanf M."/>
            <person name="Daum C."/>
            <person name="Ng V."/>
            <person name="Clum A."/>
            <person name="Steindorff A."/>
            <person name="Ohm R."/>
            <person name="Martin F."/>
            <person name="Silar P."/>
            <person name="Natvig D."/>
            <person name="Lalanne C."/>
            <person name="Gautier V."/>
            <person name="Ament-Velasquez S.L."/>
            <person name="Kruys A."/>
            <person name="Hutchinson M.I."/>
            <person name="Powell A.J."/>
            <person name="Barry K."/>
            <person name="Miller A.N."/>
            <person name="Grigoriev I.V."/>
            <person name="Debuchy R."/>
            <person name="Gladieux P."/>
            <person name="Thoren M.H."/>
            <person name="Johannesson H."/>
        </authorList>
    </citation>
    <scope>NUCLEOTIDE SEQUENCE</scope>
    <source>
        <strain evidence="2">CBS 626.80</strain>
    </source>
</reference>
<gene>
    <name evidence="2" type="ORF">QBC32DRAFT_335527</name>
</gene>
<feature type="compositionally biased region" description="Low complexity" evidence="1">
    <location>
        <begin position="287"/>
        <end position="298"/>
    </location>
</feature>
<protein>
    <recommendedName>
        <fullName evidence="4">Glucan 1, 4-alpha-glucosidase</fullName>
    </recommendedName>
</protein>
<feature type="region of interest" description="Disordered" evidence="1">
    <location>
        <begin position="271"/>
        <end position="298"/>
    </location>
</feature>
<evidence type="ECO:0008006" key="4">
    <source>
        <dbReference type="Google" id="ProtNLM"/>
    </source>
</evidence>
<evidence type="ECO:0000313" key="2">
    <source>
        <dbReference type="EMBL" id="KAK3954669.1"/>
    </source>
</evidence>
<dbReference type="AlphaFoldDB" id="A0AAN6NZ02"/>
<feature type="compositionally biased region" description="Basic residues" evidence="1">
    <location>
        <begin position="356"/>
        <end position="369"/>
    </location>
</feature>
<feature type="region of interest" description="Disordered" evidence="1">
    <location>
        <begin position="521"/>
        <end position="574"/>
    </location>
</feature>
<feature type="compositionally biased region" description="Polar residues" evidence="1">
    <location>
        <begin position="180"/>
        <end position="189"/>
    </location>
</feature>
<dbReference type="EMBL" id="MU859086">
    <property type="protein sequence ID" value="KAK3954669.1"/>
    <property type="molecule type" value="Genomic_DNA"/>
</dbReference>
<sequence length="676" mass="71797">MSTHQSQPSSPPKRPRLSLQIKTFNGSSVRTSRTLAAAVDVKSPTAFNTLSNVYATAVDRSTPIQEHAPATALSGGRPMLRLQTQAGQDGGAAVSKDRRLQTPYLGPYLATPLTAQPMSPAIATAQSQMMFPSAMTATPPLSAQPQEQNGPRVFTFESSNNNMTQPPSLTLHTTTTTSQASEMPSSCSETPRRRTTFPSNVKLPYTHPRSLRSILRNSPLAPLTCQSPNSSRRQSLRLQEKAARRVAYNSPLCETITTSKYTKSHVDLLAEESGTPTTPTGAAKSMSSSSSSEGSCCSCSSSSEGEELLDQTMAYTGNEIRDGGQTPGPYEEMRRRMAGMHASTPISLSPTSGGIRKQRGNAAGRKREKKRRWVWTIGKDAEDAELEECGSPVVPWTARPGLSNVVAEKREAAAVAMGVPMLAVPMPPKGRARTRAQGAGQGQSEVSVAGNKAAAAAATVALQLQIPKLPVPGRPTSRRLRPALSLPCMSLSVASAVPVAPVSAPTPVACTATPLALPSSLVQHQQPQQQQSQQQTQQQQSRATLTPEPTLPSLSQQPQHMVPNTPSMESVTSMTSILSQDSVFDTSSEMYNGDVEMSDASSVYSAGDNESLFGGGEEDVYKSYLKVNGNNFGFSGRVGGTSDQPCHSSDMEMDMDTPTAGGRPGYAVDRLGLGIC</sequence>
<feature type="region of interest" description="Disordered" evidence="1">
    <location>
        <begin position="343"/>
        <end position="369"/>
    </location>
</feature>
<proteinExistence type="predicted"/>
<feature type="compositionally biased region" description="Low complexity" evidence="1">
    <location>
        <begin position="521"/>
        <end position="540"/>
    </location>
</feature>
<feature type="compositionally biased region" description="Polar residues" evidence="1">
    <location>
        <begin position="552"/>
        <end position="574"/>
    </location>
</feature>
<feature type="compositionally biased region" description="Polar residues" evidence="1">
    <location>
        <begin position="224"/>
        <end position="237"/>
    </location>
</feature>
<feature type="region of interest" description="Disordered" evidence="1">
    <location>
        <begin position="159"/>
        <end position="238"/>
    </location>
</feature>